<sequence length="310" mass="34144">MSCVTKRDIDICVLKSHNLFTMQLDAGCELSFDAQGPTPLLLMLRPRSGAGQWVVREEYQISPSVIVTEFTDLYGNLCQRLVAPQGPFSIRFMATVQTADVIDVAPGAPYTPVEQLPDDVLHFTLPSRYCQADQLGQLASDITAGVEPGYDQAEAIRRWIHENITYQYGTSDASTSAVDTAASRVGVCRDFTHLGISLCRSLNIPARMVVGYLYQLDPMDLHAWFEAFVDGRWYTFDATQEKPRGNRITVAYGRDAADVAFTTQFGPMALNHMHVWVNAAGTDVGDEKNTDEVATFSASVGSNNQTDSQP</sequence>
<comment type="caution">
    <text evidence="2">The sequence shown here is derived from an EMBL/GenBank/DDBJ whole genome shotgun (WGS) entry which is preliminary data.</text>
</comment>
<protein>
    <submittedName>
        <fullName evidence="2">Transglutaminase domain protein</fullName>
    </submittedName>
</protein>
<dbReference type="Gene3D" id="2.60.40.2250">
    <property type="match status" value="1"/>
</dbReference>
<accession>I2GQT8</accession>
<dbReference type="EMBL" id="CAIT01000009">
    <property type="protein sequence ID" value="CCH56266.1"/>
    <property type="molecule type" value="Genomic_DNA"/>
</dbReference>
<gene>
    <name evidence="2" type="ORF">BN8_05588</name>
</gene>
<evidence type="ECO:0000313" key="3">
    <source>
        <dbReference type="Proteomes" id="UP000009309"/>
    </source>
</evidence>
<dbReference type="SUPFAM" id="SSF54001">
    <property type="entry name" value="Cysteine proteinases"/>
    <property type="match status" value="1"/>
</dbReference>
<dbReference type="eggNOG" id="COG1305">
    <property type="taxonomic scope" value="Bacteria"/>
</dbReference>
<dbReference type="Proteomes" id="UP000009309">
    <property type="component" value="Unassembled WGS sequence"/>
</dbReference>
<proteinExistence type="predicted"/>
<dbReference type="InterPro" id="IPR038765">
    <property type="entry name" value="Papain-like_cys_pep_sf"/>
</dbReference>
<dbReference type="PANTHER" id="PTHR33490:SF12">
    <property type="entry name" value="BLL5557 PROTEIN"/>
    <property type="match status" value="1"/>
</dbReference>
<evidence type="ECO:0000259" key="1">
    <source>
        <dbReference type="SMART" id="SM00460"/>
    </source>
</evidence>
<reference evidence="2 3" key="1">
    <citation type="journal article" date="2012" name="J. Bacteriol.">
        <title>Genome Sequence of the Filamentous Bacterium Fibrisoma limi BUZ 3T.</title>
        <authorList>
            <person name="Filippini M."/>
            <person name="Qi W."/>
            <person name="Jaenicke S."/>
            <person name="Goesmann A."/>
            <person name="Smits T.H."/>
            <person name="Bagheri H.C."/>
        </authorList>
    </citation>
    <scope>NUCLEOTIDE SEQUENCE [LARGE SCALE GENOMIC DNA]</scope>
    <source>
        <strain evidence="3">BUZ 3T</strain>
    </source>
</reference>
<dbReference type="STRING" id="1185876.BN8_05588"/>
<dbReference type="PANTHER" id="PTHR33490">
    <property type="entry name" value="BLR5614 PROTEIN-RELATED"/>
    <property type="match status" value="1"/>
</dbReference>
<dbReference type="InterPro" id="IPR002931">
    <property type="entry name" value="Transglutaminase-like"/>
</dbReference>
<evidence type="ECO:0000313" key="2">
    <source>
        <dbReference type="EMBL" id="CCH56266.1"/>
    </source>
</evidence>
<dbReference type="SMART" id="SM00460">
    <property type="entry name" value="TGc"/>
    <property type="match status" value="1"/>
</dbReference>
<name>I2GQT8_9BACT</name>
<dbReference type="InterPro" id="IPR013589">
    <property type="entry name" value="Bac_transglu_N"/>
</dbReference>
<dbReference type="Pfam" id="PF01841">
    <property type="entry name" value="Transglut_core"/>
    <property type="match status" value="1"/>
</dbReference>
<feature type="domain" description="Transglutaminase-like" evidence="1">
    <location>
        <begin position="180"/>
        <end position="240"/>
    </location>
</feature>
<keyword evidence="3" id="KW-1185">Reference proteome</keyword>
<dbReference type="Gene3D" id="3.10.620.30">
    <property type="match status" value="1"/>
</dbReference>
<organism evidence="2 3">
    <name type="scientific">Fibrisoma limi BUZ 3</name>
    <dbReference type="NCBI Taxonomy" id="1185876"/>
    <lineage>
        <taxon>Bacteria</taxon>
        <taxon>Pseudomonadati</taxon>
        <taxon>Bacteroidota</taxon>
        <taxon>Cytophagia</taxon>
        <taxon>Cytophagales</taxon>
        <taxon>Spirosomataceae</taxon>
        <taxon>Fibrisoma</taxon>
    </lineage>
</organism>
<dbReference type="Pfam" id="PF08379">
    <property type="entry name" value="Bact_transglu_N"/>
    <property type="match status" value="1"/>
</dbReference>
<dbReference type="AlphaFoldDB" id="I2GQT8"/>